<reference evidence="1 2" key="1">
    <citation type="submission" date="2020-03" db="EMBL/GenBank/DDBJ databases">
        <title>WGS of actinomycetes isolated from Thailand.</title>
        <authorList>
            <person name="Thawai C."/>
        </authorList>
    </citation>
    <scope>NUCLEOTIDE SEQUENCE [LARGE SCALE GENOMIC DNA]</scope>
    <source>
        <strain evidence="1 2">PRB2-1</strain>
    </source>
</reference>
<dbReference type="SUPFAM" id="SSF48452">
    <property type="entry name" value="TPR-like"/>
    <property type="match status" value="1"/>
</dbReference>
<dbReference type="PANTHER" id="PTHR46082:SF6">
    <property type="entry name" value="AAA+ ATPASE DOMAIN-CONTAINING PROTEIN-RELATED"/>
    <property type="match status" value="1"/>
</dbReference>
<keyword evidence="2" id="KW-1185">Reference proteome</keyword>
<comment type="caution">
    <text evidence="1">The sequence shown here is derived from an EMBL/GenBank/DDBJ whole genome shotgun (WGS) entry which is preliminary data.</text>
</comment>
<organism evidence="1 2">
    <name type="scientific">Actinacidiphila epipremni</name>
    <dbReference type="NCBI Taxonomy" id="2053013"/>
    <lineage>
        <taxon>Bacteria</taxon>
        <taxon>Bacillati</taxon>
        <taxon>Actinomycetota</taxon>
        <taxon>Actinomycetes</taxon>
        <taxon>Kitasatosporales</taxon>
        <taxon>Streptomycetaceae</taxon>
        <taxon>Actinacidiphila</taxon>
    </lineage>
</organism>
<dbReference type="Gene3D" id="3.40.50.300">
    <property type="entry name" value="P-loop containing nucleotide triphosphate hydrolases"/>
    <property type="match status" value="1"/>
</dbReference>
<dbReference type="SUPFAM" id="SSF52540">
    <property type="entry name" value="P-loop containing nucleoside triphosphate hydrolases"/>
    <property type="match status" value="1"/>
</dbReference>
<dbReference type="Gene3D" id="1.25.40.10">
    <property type="entry name" value="Tetratricopeptide repeat domain"/>
    <property type="match status" value="3"/>
</dbReference>
<sequence length="856" mass="91091">MPALAAHFLDREIPELESPDLGDPPHVLTGTAGVGKTQLAVRFAEQAWDDDDIHLLLWVDASARESVVAAYAHAAEDLYGRAYPDPAAGALAFLNWLRPAGGKHDHPWLIVLDGVTDPADLTDLWPPSTTGGYVLVTSRRRDFTRAGAAAKPVVVAVPDFTRPEIRTYLQNALDHRELGSPDTDPVAQRIAELGGVGTFIWSAAREIARFGLPLDTYLDRLGGGAPAETALYAAQWQSIEAAQRLAPAGLALPVLQLLVTVGRMPEQVLFAPPVLELLNHTPDKAPEAAPDVSAADVRATLRLLHSMSLLDESRAGAYRVAAAARGTQRAVAAATDAGTVRTVVGALADALALVWPEAEPDEAAAQLLWYAVCDLLKAQSGVPLVSSDGIHPVVFRAGNSRGEWGWEDEAEEFFDGLDEYAEGVLDDQHPDRLKAAACAGRWRAARGADGAAVALLAEVLADQREALAADHPDVLTTRHHLAWSRLATEGWDAVQPRAELTAVLRDRGTVLGPQHPDTLRTLSALVEAMVLRPAEVAGEDVVAVAIGLFGLPAAAGTLETEPDVVAFAAQSVTLLRRHLGPAHLATLDARRLLALARLRAGDAEAALEEATEAGVAVRQAFGPEHPLTLRCRALVGLAQYRTGAEADAYSTLDAVCNDQLTMLGPDHPDALQTSAYLLPVDGDSRPPRDDRGRLLTECATLLADVERVFGPDHTRTLAVLDDIGHAQGTFGLHIAAVATFADLAGRCARLRGPDHPETLRARHRLAWHRAAAGDWLGGVAGLAPVIGDFTRILGRDHETTRTARLHLAWFRGEAGDVLGATTDLTLLLADCERTPGADSPAAAAARDALAHWQSRG</sequence>
<name>A0ABX0ZP56_9ACTN</name>
<dbReference type="InterPro" id="IPR011990">
    <property type="entry name" value="TPR-like_helical_dom_sf"/>
</dbReference>
<gene>
    <name evidence="1" type="ORF">HCN08_08150</name>
</gene>
<evidence type="ECO:0000313" key="1">
    <source>
        <dbReference type="EMBL" id="NJP43373.1"/>
    </source>
</evidence>
<dbReference type="RefSeq" id="WP_167982230.1">
    <property type="nucleotide sequence ID" value="NZ_JAATEJ010000004.1"/>
</dbReference>
<protein>
    <recommendedName>
        <fullName evidence="3">Tetratricopeptide repeat protein</fullName>
    </recommendedName>
</protein>
<dbReference type="Proteomes" id="UP000734511">
    <property type="component" value="Unassembled WGS sequence"/>
</dbReference>
<evidence type="ECO:0008006" key="3">
    <source>
        <dbReference type="Google" id="ProtNLM"/>
    </source>
</evidence>
<dbReference type="InterPro" id="IPR053137">
    <property type="entry name" value="NLR-like"/>
</dbReference>
<dbReference type="InterPro" id="IPR027417">
    <property type="entry name" value="P-loop_NTPase"/>
</dbReference>
<dbReference type="PANTHER" id="PTHR46082">
    <property type="entry name" value="ATP/GTP-BINDING PROTEIN-RELATED"/>
    <property type="match status" value="1"/>
</dbReference>
<evidence type="ECO:0000313" key="2">
    <source>
        <dbReference type="Proteomes" id="UP000734511"/>
    </source>
</evidence>
<accession>A0ABX0ZP56</accession>
<proteinExistence type="predicted"/>
<dbReference type="EMBL" id="JAATEJ010000004">
    <property type="protein sequence ID" value="NJP43373.1"/>
    <property type="molecule type" value="Genomic_DNA"/>
</dbReference>